<dbReference type="InterPro" id="IPR011873">
    <property type="entry name" value="CHP02147"/>
</dbReference>
<protein>
    <submittedName>
        <fullName evidence="2">DUF4423 domain-containing protein</fullName>
    </submittedName>
</protein>
<dbReference type="NCBIfam" id="TIGR02147">
    <property type="entry name" value="Fsuc_second"/>
    <property type="match status" value="1"/>
</dbReference>
<feature type="domain" description="DUF4423" evidence="1">
    <location>
        <begin position="90"/>
        <end position="243"/>
    </location>
</feature>
<evidence type="ECO:0000259" key="1">
    <source>
        <dbReference type="Pfam" id="PF14394"/>
    </source>
</evidence>
<keyword evidence="3" id="KW-1185">Reference proteome</keyword>
<evidence type="ECO:0000313" key="2">
    <source>
        <dbReference type="EMBL" id="MDG0815173.1"/>
    </source>
</evidence>
<dbReference type="InterPro" id="IPR025537">
    <property type="entry name" value="DUF4423"/>
</dbReference>
<dbReference type="RefSeq" id="WP_277576649.1">
    <property type="nucleotide sequence ID" value="NZ_JANRMI010000001.1"/>
</dbReference>
<dbReference type="EMBL" id="JANRMI010000001">
    <property type="protein sequence ID" value="MDG0815173.1"/>
    <property type="molecule type" value="Genomic_DNA"/>
</dbReference>
<proteinExistence type="predicted"/>
<dbReference type="Pfam" id="PF14394">
    <property type="entry name" value="DUF4423"/>
    <property type="match status" value="1"/>
</dbReference>
<dbReference type="SUPFAM" id="SSF46785">
    <property type="entry name" value="Winged helix' DNA-binding domain"/>
    <property type="match status" value="1"/>
</dbReference>
<reference evidence="2" key="1">
    <citation type="submission" date="2022-08" db="EMBL/GenBank/DDBJ databases">
        <title>Novel Bdellovibrio Species Isolated from Svalbard: Designation Bdellovibrio svalbardensis.</title>
        <authorList>
            <person name="Mitchell R.J."/>
            <person name="Choi S.Y."/>
        </authorList>
    </citation>
    <scope>NUCLEOTIDE SEQUENCE</scope>
    <source>
        <strain evidence="2">PAP01</strain>
    </source>
</reference>
<sequence length="255" mass="28999">MEITVKNLLLTELAKRQTRNSSYSLRAFARDLNIGVTTLSDVLADKRSLSKTNLQKVMERLLVSPLEKEKLWSDYKDQASRPEVDDRTYLDEMTFRLIADWHYIAILNLAKIKDNQATPAWIAERLGIKKSEAEEALERLLSLNLVKKTRGRMTRTTTPIATSRDIPSAAIRKHHSQNLQLAEASLHRDPVHTREFGSITMPVNPEKLPQAKELLTKTRKKIADLLEDGAVTEVYTLSFQLFPITKLSDTSTSSK</sequence>
<comment type="caution">
    <text evidence="2">The sequence shown here is derived from an EMBL/GenBank/DDBJ whole genome shotgun (WGS) entry which is preliminary data.</text>
</comment>
<name>A0ABT6DEF9_9BACT</name>
<dbReference type="Proteomes" id="UP001152321">
    <property type="component" value="Unassembled WGS sequence"/>
</dbReference>
<gene>
    <name evidence="2" type="ORF">NWE73_02290</name>
</gene>
<dbReference type="InterPro" id="IPR036390">
    <property type="entry name" value="WH_DNA-bd_sf"/>
</dbReference>
<organism evidence="2 3">
    <name type="scientific">Bdellovibrio svalbardensis</name>
    <dbReference type="NCBI Taxonomy" id="2972972"/>
    <lineage>
        <taxon>Bacteria</taxon>
        <taxon>Pseudomonadati</taxon>
        <taxon>Bdellovibrionota</taxon>
        <taxon>Bdellovibrionia</taxon>
        <taxon>Bdellovibrionales</taxon>
        <taxon>Pseudobdellovibrionaceae</taxon>
        <taxon>Bdellovibrio</taxon>
    </lineage>
</organism>
<accession>A0ABT6DEF9</accession>
<evidence type="ECO:0000313" key="3">
    <source>
        <dbReference type="Proteomes" id="UP001152321"/>
    </source>
</evidence>